<dbReference type="FunFam" id="1.10.10.60:FF:000111">
    <property type="entry name" value="Two-component system response regulator GlrR"/>
    <property type="match status" value="1"/>
</dbReference>
<evidence type="ECO:0000256" key="6">
    <source>
        <dbReference type="ARBA" id="ARBA00023125"/>
    </source>
</evidence>
<dbReference type="OrthoDB" id="9804019at2"/>
<dbReference type="InterPro" id="IPR001789">
    <property type="entry name" value="Sig_transdc_resp-reg_receiver"/>
</dbReference>
<dbReference type="eggNOG" id="COG2204">
    <property type="taxonomic scope" value="Bacteria"/>
</dbReference>
<dbReference type="PROSITE" id="PS00675">
    <property type="entry name" value="SIGMA54_INTERACT_1"/>
    <property type="match status" value="1"/>
</dbReference>
<dbReference type="Gene3D" id="1.10.10.60">
    <property type="entry name" value="Homeodomain-like"/>
    <property type="match status" value="1"/>
</dbReference>
<evidence type="ECO:0000256" key="8">
    <source>
        <dbReference type="PROSITE-ProRule" id="PRU00169"/>
    </source>
</evidence>
<dbReference type="PATRIC" id="fig|716541.4.peg.4048"/>
<evidence type="ECO:0000256" key="2">
    <source>
        <dbReference type="ARBA" id="ARBA00022741"/>
    </source>
</evidence>
<dbReference type="GO" id="GO:0003677">
    <property type="term" value="F:DNA binding"/>
    <property type="evidence" value="ECO:0007669"/>
    <property type="project" value="UniProtKB-KW"/>
</dbReference>
<dbReference type="PANTHER" id="PTHR32071">
    <property type="entry name" value="TRANSCRIPTIONAL REGULATORY PROTEIN"/>
    <property type="match status" value="1"/>
</dbReference>
<feature type="domain" description="Response regulatory" evidence="10">
    <location>
        <begin position="8"/>
        <end position="122"/>
    </location>
</feature>
<dbReference type="InterPro" id="IPR027417">
    <property type="entry name" value="P-loop_NTPase"/>
</dbReference>
<dbReference type="AlphaFoldDB" id="A0A0H3CQ51"/>
<keyword evidence="5" id="KW-0805">Transcription regulation</keyword>
<name>A0A0H3CQ51_ENTCC</name>
<evidence type="ECO:0000259" key="9">
    <source>
        <dbReference type="PROSITE" id="PS50045"/>
    </source>
</evidence>
<gene>
    <name evidence="11" type="ordered locus">ECL_03891</name>
</gene>
<dbReference type="Gene3D" id="1.10.8.60">
    <property type="match status" value="1"/>
</dbReference>
<dbReference type="CDD" id="cd00009">
    <property type="entry name" value="AAA"/>
    <property type="match status" value="1"/>
</dbReference>
<evidence type="ECO:0000256" key="3">
    <source>
        <dbReference type="ARBA" id="ARBA00022840"/>
    </source>
</evidence>
<keyword evidence="12" id="KW-1185">Reference proteome</keyword>
<dbReference type="FunFam" id="3.40.50.300:FF:000006">
    <property type="entry name" value="DNA-binding transcriptional regulator NtrC"/>
    <property type="match status" value="1"/>
</dbReference>
<feature type="modified residue" description="4-aspartylphosphate" evidence="8">
    <location>
        <position position="57"/>
    </location>
</feature>
<dbReference type="Gene3D" id="3.40.50.300">
    <property type="entry name" value="P-loop containing nucleotide triphosphate hydrolases"/>
    <property type="match status" value="1"/>
</dbReference>
<keyword evidence="2" id="KW-0547">Nucleotide-binding</keyword>
<evidence type="ECO:0000256" key="7">
    <source>
        <dbReference type="ARBA" id="ARBA00023163"/>
    </source>
</evidence>
<keyword evidence="4" id="KW-0902">Two-component regulatory system</keyword>
<dbReference type="GO" id="GO:0006355">
    <property type="term" value="P:regulation of DNA-templated transcription"/>
    <property type="evidence" value="ECO:0007669"/>
    <property type="project" value="InterPro"/>
</dbReference>
<dbReference type="InterPro" id="IPR025662">
    <property type="entry name" value="Sigma_54_int_dom_ATP-bd_1"/>
</dbReference>
<dbReference type="NCBIfam" id="NF011695">
    <property type="entry name" value="PRK15115.1"/>
    <property type="match status" value="1"/>
</dbReference>
<organism evidence="11 12">
    <name type="scientific">Enterobacter cloacae subsp. cloacae (strain ATCC 13047 / DSM 30054 / NBRC 13535 / NCTC 10005 / WDCM 00083 / NCDC 279-56)</name>
    <dbReference type="NCBI Taxonomy" id="716541"/>
    <lineage>
        <taxon>Bacteria</taxon>
        <taxon>Pseudomonadati</taxon>
        <taxon>Pseudomonadota</taxon>
        <taxon>Gammaproteobacteria</taxon>
        <taxon>Enterobacterales</taxon>
        <taxon>Enterobacteriaceae</taxon>
        <taxon>Enterobacter</taxon>
        <taxon>Enterobacter cloacae complex</taxon>
    </lineage>
</organism>
<dbReference type="Pfam" id="PF00072">
    <property type="entry name" value="Response_reg"/>
    <property type="match status" value="1"/>
</dbReference>
<dbReference type="Proteomes" id="UP000002363">
    <property type="component" value="Chromosome"/>
</dbReference>
<dbReference type="PROSITE" id="PS00688">
    <property type="entry name" value="SIGMA54_INTERACT_3"/>
    <property type="match status" value="1"/>
</dbReference>
<evidence type="ECO:0000256" key="1">
    <source>
        <dbReference type="ARBA" id="ARBA00022553"/>
    </source>
</evidence>
<dbReference type="InterPro" id="IPR058031">
    <property type="entry name" value="AAA_lid_NorR"/>
</dbReference>
<dbReference type="InterPro" id="IPR009057">
    <property type="entry name" value="Homeodomain-like_sf"/>
</dbReference>
<evidence type="ECO:0000256" key="4">
    <source>
        <dbReference type="ARBA" id="ARBA00023012"/>
    </source>
</evidence>
<keyword evidence="7" id="KW-0804">Transcription</keyword>
<dbReference type="EnsemblBacteria" id="ADF63425">
    <property type="protein sequence ID" value="ADF63425"/>
    <property type="gene ID" value="ECL_03891"/>
</dbReference>
<evidence type="ECO:0000259" key="10">
    <source>
        <dbReference type="PROSITE" id="PS50110"/>
    </source>
</evidence>
<sequence length="445" mass="49174">MTSRKPAHLLLVDDDPGLLKLLGMRLVSEGYSVVTAESGLEGLKILAREKIDLVISDLRMDEMDGLQLFAEIQKQQPGMPVIILTAHGSIPDAVAATQQGVFSFLTKPVDKDALYKAIDSALEHAAPSSDEAWREPIVTRSPIMLRLLEQARMVAQSDVSVLINGQSGTGKEILAQAIHNASPRSKNAFIAINCGALPEQLLESELFGHARGAFTGAVSSREGLFQAAEGGTLFLDEIGDMPAPLQVKLLRVLQERKVRPLGSNRDIDINVRIISATHRDLPKVMARNEFREDLYYRLNVVNLKIPALAERAEDIPLLANHLLRQSADRHKPFVRAFSTDAMKRLMAASWPGNVRQLVNVIEQCVALTSSPVISDALVEQALEGENTALPTFAEARNQFELNYLRKLLQITKGNVTHAARMAGRNRTEFYKLLSRHELEANDFKE</sequence>
<dbReference type="PROSITE" id="PS50045">
    <property type="entry name" value="SIGMA54_INTERACT_4"/>
    <property type="match status" value="1"/>
</dbReference>
<evidence type="ECO:0000313" key="11">
    <source>
        <dbReference type="EMBL" id="ADF63425.1"/>
    </source>
</evidence>
<dbReference type="RefSeq" id="WP_013098304.1">
    <property type="nucleotide sequence ID" value="NC_014121.1"/>
</dbReference>
<dbReference type="KEGG" id="enc:ECL_03891"/>
<accession>A0A0H3CQ51</accession>
<dbReference type="GO" id="GO:0000160">
    <property type="term" value="P:phosphorelay signal transduction system"/>
    <property type="evidence" value="ECO:0007669"/>
    <property type="project" value="UniProtKB-KW"/>
</dbReference>
<dbReference type="GO" id="GO:0005524">
    <property type="term" value="F:ATP binding"/>
    <property type="evidence" value="ECO:0007669"/>
    <property type="project" value="UniProtKB-KW"/>
</dbReference>
<dbReference type="InterPro" id="IPR025944">
    <property type="entry name" value="Sigma_54_int_dom_CS"/>
</dbReference>
<dbReference type="InterPro" id="IPR003593">
    <property type="entry name" value="AAA+_ATPase"/>
</dbReference>
<dbReference type="Gene3D" id="3.40.50.2300">
    <property type="match status" value="1"/>
</dbReference>
<dbReference type="FunFam" id="1.10.8.60:FF:000034">
    <property type="entry name" value="Two-component system response regulator GlrR"/>
    <property type="match status" value="1"/>
</dbReference>
<evidence type="ECO:0000256" key="5">
    <source>
        <dbReference type="ARBA" id="ARBA00023015"/>
    </source>
</evidence>
<dbReference type="InterPro" id="IPR025943">
    <property type="entry name" value="Sigma_54_int_dom_ATP-bd_2"/>
</dbReference>
<keyword evidence="3" id="KW-0067">ATP-binding</keyword>
<dbReference type="STRING" id="716541.ECL_03891"/>
<dbReference type="SUPFAM" id="SSF46689">
    <property type="entry name" value="Homeodomain-like"/>
    <property type="match status" value="1"/>
</dbReference>
<dbReference type="PROSITE" id="PS00676">
    <property type="entry name" value="SIGMA54_INTERACT_2"/>
    <property type="match status" value="1"/>
</dbReference>
<dbReference type="PANTHER" id="PTHR32071:SF116">
    <property type="entry name" value="TRANSCRIPTIONAL REGULATORY PROTEIN GLRR"/>
    <property type="match status" value="1"/>
</dbReference>
<dbReference type="SUPFAM" id="SSF52172">
    <property type="entry name" value="CheY-like"/>
    <property type="match status" value="1"/>
</dbReference>
<proteinExistence type="predicted"/>
<dbReference type="SMART" id="SM00448">
    <property type="entry name" value="REC"/>
    <property type="match status" value="1"/>
</dbReference>
<dbReference type="InterPro" id="IPR011006">
    <property type="entry name" value="CheY-like_superfamily"/>
</dbReference>
<dbReference type="EMBL" id="CP001918">
    <property type="protein sequence ID" value="ADF63425.1"/>
    <property type="molecule type" value="Genomic_DNA"/>
</dbReference>
<dbReference type="PROSITE" id="PS50110">
    <property type="entry name" value="RESPONSE_REGULATORY"/>
    <property type="match status" value="1"/>
</dbReference>
<dbReference type="HOGENOM" id="CLU_000445_0_6_6"/>
<keyword evidence="6" id="KW-0238">DNA-binding</keyword>
<dbReference type="FunFam" id="3.40.50.2300:FF:000018">
    <property type="entry name" value="DNA-binding transcriptional regulator NtrC"/>
    <property type="match status" value="1"/>
</dbReference>
<evidence type="ECO:0000313" key="12">
    <source>
        <dbReference type="Proteomes" id="UP000002363"/>
    </source>
</evidence>
<dbReference type="SUPFAM" id="SSF52540">
    <property type="entry name" value="P-loop containing nucleoside triphosphate hydrolases"/>
    <property type="match status" value="1"/>
</dbReference>
<dbReference type="SMART" id="SM00382">
    <property type="entry name" value="AAA"/>
    <property type="match status" value="1"/>
</dbReference>
<protein>
    <submittedName>
        <fullName evidence="11">Two-component system, NtrC family, response regulator YfhA</fullName>
    </submittedName>
</protein>
<reference evidence="11 12" key="1">
    <citation type="journal article" date="2010" name="J. Bacteriol.">
        <title>Complete genome sequence of Enterobacter cloacae subsp. cloacae type strain ATCC 13047.</title>
        <authorList>
            <person name="Ren Y."/>
            <person name="Ren Y."/>
            <person name="Zhou Z."/>
            <person name="Guo X."/>
            <person name="Li Y."/>
            <person name="Feng L."/>
            <person name="Wang L."/>
        </authorList>
    </citation>
    <scope>NUCLEOTIDE SEQUENCE [LARGE SCALE GENOMIC DNA]</scope>
    <source>
        <strain evidence="12">ATCC 13047 / DSM 30054 / NBRC 13535 / NCTC 10005 / WDCM 00083 / NCDC 279-56</strain>
    </source>
</reference>
<dbReference type="Pfam" id="PF25601">
    <property type="entry name" value="AAA_lid_14"/>
    <property type="match status" value="1"/>
</dbReference>
<feature type="domain" description="Sigma-54 factor interaction" evidence="9">
    <location>
        <begin position="137"/>
        <end position="366"/>
    </location>
</feature>
<keyword evidence="1 8" id="KW-0597">Phosphoprotein</keyword>
<dbReference type="InterPro" id="IPR002078">
    <property type="entry name" value="Sigma_54_int"/>
</dbReference>
<dbReference type="Pfam" id="PF00158">
    <property type="entry name" value="Sigma54_activat"/>
    <property type="match status" value="1"/>
</dbReference>